<dbReference type="InterPro" id="IPR052156">
    <property type="entry name" value="BCAA_Transport_ATP-bd_LivF"/>
</dbReference>
<reference evidence="7" key="1">
    <citation type="submission" date="2019-08" db="EMBL/GenBank/DDBJ databases">
        <authorList>
            <person name="Kucharzyk K."/>
            <person name="Murdoch R.W."/>
            <person name="Higgins S."/>
            <person name="Loffler F."/>
        </authorList>
    </citation>
    <scope>NUCLEOTIDE SEQUENCE</scope>
</reference>
<dbReference type="InterPro" id="IPR017871">
    <property type="entry name" value="ABC_transporter-like_CS"/>
</dbReference>
<dbReference type="AlphaFoldDB" id="A0A645AR09"/>
<dbReference type="SMART" id="SM00382">
    <property type="entry name" value="AAA"/>
    <property type="match status" value="1"/>
</dbReference>
<dbReference type="Pfam" id="PF00005">
    <property type="entry name" value="ABC_tran"/>
    <property type="match status" value="1"/>
</dbReference>
<protein>
    <submittedName>
        <fullName evidence="7">High-affinity branched-chain amino acid transport ATP-binding protein LivF</fullName>
    </submittedName>
</protein>
<dbReference type="PROSITE" id="PS50893">
    <property type="entry name" value="ABC_TRANSPORTER_2"/>
    <property type="match status" value="1"/>
</dbReference>
<dbReference type="GO" id="GO:0015807">
    <property type="term" value="P:L-amino acid transport"/>
    <property type="evidence" value="ECO:0007669"/>
    <property type="project" value="TreeGrafter"/>
</dbReference>
<dbReference type="InterPro" id="IPR027417">
    <property type="entry name" value="P-loop_NTPase"/>
</dbReference>
<comment type="similarity">
    <text evidence="1">Belongs to the ABC transporter superfamily.</text>
</comment>
<keyword evidence="3" id="KW-0547">Nucleotide-binding</keyword>
<comment type="caution">
    <text evidence="7">The sequence shown here is derived from an EMBL/GenBank/DDBJ whole genome shotgun (WGS) entry which is preliminary data.</text>
</comment>
<dbReference type="PANTHER" id="PTHR43820">
    <property type="entry name" value="HIGH-AFFINITY BRANCHED-CHAIN AMINO ACID TRANSPORT ATP-BINDING PROTEIN LIVF"/>
    <property type="match status" value="1"/>
</dbReference>
<evidence type="ECO:0000259" key="6">
    <source>
        <dbReference type="PROSITE" id="PS50893"/>
    </source>
</evidence>
<dbReference type="CDD" id="cd03224">
    <property type="entry name" value="ABC_TM1139_LivF_branched"/>
    <property type="match status" value="1"/>
</dbReference>
<evidence type="ECO:0000256" key="2">
    <source>
        <dbReference type="ARBA" id="ARBA00022448"/>
    </source>
</evidence>
<dbReference type="GO" id="GO:0005524">
    <property type="term" value="F:ATP binding"/>
    <property type="evidence" value="ECO:0007669"/>
    <property type="project" value="UniProtKB-KW"/>
</dbReference>
<dbReference type="GO" id="GO:0015658">
    <property type="term" value="F:branched-chain amino acid transmembrane transporter activity"/>
    <property type="evidence" value="ECO:0007669"/>
    <property type="project" value="TreeGrafter"/>
</dbReference>
<gene>
    <name evidence="7" type="primary">livF_57</name>
    <name evidence="7" type="ORF">SDC9_102140</name>
</gene>
<accession>A0A645AR09</accession>
<evidence type="ECO:0000256" key="5">
    <source>
        <dbReference type="ARBA" id="ARBA00022970"/>
    </source>
</evidence>
<evidence type="ECO:0000256" key="3">
    <source>
        <dbReference type="ARBA" id="ARBA00022741"/>
    </source>
</evidence>
<proteinExistence type="inferred from homology"/>
<dbReference type="Gene3D" id="3.40.50.300">
    <property type="entry name" value="P-loop containing nucleotide triphosphate hydrolases"/>
    <property type="match status" value="1"/>
</dbReference>
<keyword evidence="4 7" id="KW-0067">ATP-binding</keyword>
<dbReference type="InterPro" id="IPR003593">
    <property type="entry name" value="AAA+_ATPase"/>
</dbReference>
<feature type="domain" description="ABC transporter" evidence="6">
    <location>
        <begin position="12"/>
        <end position="243"/>
    </location>
</feature>
<sequence length="244" mass="26230">MRQQVEPNRAALSISDLSVSYGRIEALKRVNIQINEGEIVAILGANGAGKSSLLRAISGLAPVSGGKILSYGTEIHQTPTEKLVSRGIVQSPEGRQVFSDLTVVDNLIAGGFTVRASERKDRLQMVYKQFPILEKRAKQIAGTLSGGEQQMLAIGRALMANPKILLLDEPSLGLAPLIVRDIFGIIRSLNAQGVTVVLVEQNAKQSLKIADYAYVLEVGSVSIDGPAEELLRDERVIDAYLGKG</sequence>
<dbReference type="PANTHER" id="PTHR43820:SF6">
    <property type="entry name" value="ABC TRANSPORTER ATP-BINDING PROTEIN"/>
    <property type="match status" value="1"/>
</dbReference>
<dbReference type="PROSITE" id="PS00211">
    <property type="entry name" value="ABC_TRANSPORTER_1"/>
    <property type="match status" value="1"/>
</dbReference>
<name>A0A645AR09_9ZZZZ</name>
<dbReference type="InterPro" id="IPR003439">
    <property type="entry name" value="ABC_transporter-like_ATP-bd"/>
</dbReference>
<dbReference type="GO" id="GO:0016887">
    <property type="term" value="F:ATP hydrolysis activity"/>
    <property type="evidence" value="ECO:0007669"/>
    <property type="project" value="InterPro"/>
</dbReference>
<evidence type="ECO:0000256" key="4">
    <source>
        <dbReference type="ARBA" id="ARBA00022840"/>
    </source>
</evidence>
<keyword evidence="2" id="KW-0813">Transport</keyword>
<dbReference type="EMBL" id="VSSQ01015233">
    <property type="protein sequence ID" value="MPM55346.1"/>
    <property type="molecule type" value="Genomic_DNA"/>
</dbReference>
<dbReference type="SUPFAM" id="SSF52540">
    <property type="entry name" value="P-loop containing nucleoside triphosphate hydrolases"/>
    <property type="match status" value="1"/>
</dbReference>
<organism evidence="7">
    <name type="scientific">bioreactor metagenome</name>
    <dbReference type="NCBI Taxonomy" id="1076179"/>
    <lineage>
        <taxon>unclassified sequences</taxon>
        <taxon>metagenomes</taxon>
        <taxon>ecological metagenomes</taxon>
    </lineage>
</organism>
<keyword evidence="5" id="KW-0029">Amino-acid transport</keyword>
<evidence type="ECO:0000256" key="1">
    <source>
        <dbReference type="ARBA" id="ARBA00005417"/>
    </source>
</evidence>
<evidence type="ECO:0000313" key="7">
    <source>
        <dbReference type="EMBL" id="MPM55346.1"/>
    </source>
</evidence>